<keyword evidence="1" id="KW-0472">Membrane</keyword>
<protein>
    <submittedName>
        <fullName evidence="2">Uncharacterized protein</fullName>
    </submittedName>
</protein>
<keyword evidence="1" id="KW-1133">Transmembrane helix</keyword>
<name>A0A2S2NS13_SCHGA</name>
<organism evidence="2">
    <name type="scientific">Schizaphis graminum</name>
    <name type="common">Green bug aphid</name>
    <dbReference type="NCBI Taxonomy" id="13262"/>
    <lineage>
        <taxon>Eukaryota</taxon>
        <taxon>Metazoa</taxon>
        <taxon>Ecdysozoa</taxon>
        <taxon>Arthropoda</taxon>
        <taxon>Hexapoda</taxon>
        <taxon>Insecta</taxon>
        <taxon>Pterygota</taxon>
        <taxon>Neoptera</taxon>
        <taxon>Paraneoptera</taxon>
        <taxon>Hemiptera</taxon>
        <taxon>Sternorrhyncha</taxon>
        <taxon>Aphidomorpha</taxon>
        <taxon>Aphidoidea</taxon>
        <taxon>Aphididae</taxon>
        <taxon>Aphidini</taxon>
        <taxon>Schizaphis</taxon>
    </lineage>
</organism>
<proteinExistence type="predicted"/>
<evidence type="ECO:0000256" key="1">
    <source>
        <dbReference type="SAM" id="Phobius"/>
    </source>
</evidence>
<sequence>MHRSAGLTMRKLCGELECPKYHMCQIHDLQCYPCRSYCNETSNNFDANICEQQCQDYIHDYIQRYVKSDEIQDSLQDLEFLKFWMTCLTVLIVIAFISIFIIWIILWNRKKETLYIKNGRIDSDFKNKIVSLKFKDNAVSIMSETMDNPLTETTMIETRSRVSSSFNPQASITNSSPNKLPCEDFTLETQDFISYNNLGMWKSPPAIRSKL</sequence>
<dbReference type="EMBL" id="GGMR01006927">
    <property type="protein sequence ID" value="MBY19546.1"/>
    <property type="molecule type" value="Transcribed_RNA"/>
</dbReference>
<gene>
    <name evidence="2" type="ORF">g.103834</name>
</gene>
<keyword evidence="1" id="KW-0812">Transmembrane</keyword>
<feature type="transmembrane region" description="Helical" evidence="1">
    <location>
        <begin position="83"/>
        <end position="107"/>
    </location>
</feature>
<reference evidence="2" key="1">
    <citation type="submission" date="2018-04" db="EMBL/GenBank/DDBJ databases">
        <title>Transcriptome of Schizaphis graminum biotype I.</title>
        <authorList>
            <person name="Scully E.D."/>
            <person name="Geib S.M."/>
            <person name="Palmer N.A."/>
            <person name="Koch K."/>
            <person name="Bradshaw J."/>
            <person name="Heng-Moss T."/>
            <person name="Sarath G."/>
        </authorList>
    </citation>
    <scope>NUCLEOTIDE SEQUENCE</scope>
</reference>
<evidence type="ECO:0000313" key="2">
    <source>
        <dbReference type="EMBL" id="MBY19546.1"/>
    </source>
</evidence>
<dbReference type="AlphaFoldDB" id="A0A2S2NS13"/>
<accession>A0A2S2NS13</accession>